<organism evidence="1 2">
    <name type="scientific">Petrotoga mexicana DSM 14811</name>
    <dbReference type="NCBI Taxonomy" id="1122954"/>
    <lineage>
        <taxon>Bacteria</taxon>
        <taxon>Thermotogati</taxon>
        <taxon>Thermotogota</taxon>
        <taxon>Thermotogae</taxon>
        <taxon>Petrotogales</taxon>
        <taxon>Petrotogaceae</taxon>
        <taxon>Petrotoga</taxon>
    </lineage>
</organism>
<dbReference type="EMBL" id="AZRN01000001">
    <property type="protein sequence ID" value="PNS01575.1"/>
    <property type="molecule type" value="Genomic_DNA"/>
</dbReference>
<evidence type="ECO:0000313" key="1">
    <source>
        <dbReference type="EMBL" id="PNS01575.1"/>
    </source>
</evidence>
<sequence>MSVNFIYDQVECVLKILGKMHNNEAITQSDWEDLFLSKGYQWLAKRDDDMYEKLKIKETNESDFKSFLLGEGQVSKYENFLRSHGISKSSDIESFILERPLKDYENFLRAYKLFKSIDIERIILDTKNYLPKDAKIETYIIPVIKPLNNSFVHTIENTLVLFLNLTPDISKEKMENTLIHELHHIGFANVHKPEKYKYLSKQAQMLIEWTTAFAEGFAMLAAARGPDNHPNKYYKIQKELWDVNIKRFNEDFSKIEDFLLKILNEEFPDNEELYKEGFELMTNNGGQGSWYTVGWKVSVVIEKVEGKERLLECMSDLTKLYSTYNEAVITYNKKYNEELKSWSQKIIDALKM</sequence>
<comment type="caution">
    <text evidence="1">The sequence shown here is derived from an EMBL/GenBank/DDBJ whole genome shotgun (WGS) entry which is preliminary data.</text>
</comment>
<name>A0A2K1PFM3_9BACT</name>
<gene>
    <name evidence="1" type="ORF">X927_00470</name>
</gene>
<dbReference type="InterPro" id="IPR043754">
    <property type="entry name" value="DUF5700"/>
</dbReference>
<proteinExistence type="predicted"/>
<dbReference type="Pfam" id="PF18958">
    <property type="entry name" value="DUF5700"/>
    <property type="match status" value="1"/>
</dbReference>
<evidence type="ECO:0000313" key="2">
    <source>
        <dbReference type="Proteomes" id="UP000236604"/>
    </source>
</evidence>
<dbReference type="AlphaFoldDB" id="A0A2K1PFM3"/>
<accession>A0A2K1PFM3</accession>
<dbReference type="RefSeq" id="WP_103076162.1">
    <property type="nucleotide sequence ID" value="NZ_AZRN01000001.1"/>
</dbReference>
<reference evidence="1 2" key="1">
    <citation type="submission" date="2013-12" db="EMBL/GenBank/DDBJ databases">
        <title>Comparative genomics of Petrotoga isolates.</title>
        <authorList>
            <person name="Nesbo C.L."/>
            <person name="Charchuk R."/>
            <person name="Chow K."/>
        </authorList>
    </citation>
    <scope>NUCLEOTIDE SEQUENCE [LARGE SCALE GENOMIC DNA]</scope>
    <source>
        <strain evidence="1 2">DSM 14811</strain>
    </source>
</reference>
<evidence type="ECO:0008006" key="3">
    <source>
        <dbReference type="Google" id="ProtNLM"/>
    </source>
</evidence>
<dbReference type="Proteomes" id="UP000236604">
    <property type="component" value="Unassembled WGS sequence"/>
</dbReference>
<keyword evidence="2" id="KW-1185">Reference proteome</keyword>
<protein>
    <recommendedName>
        <fullName evidence="3">DUF2268 domain-containing protein</fullName>
    </recommendedName>
</protein>